<dbReference type="Pfam" id="PF16212">
    <property type="entry name" value="PhoLip_ATPase_C"/>
    <property type="match status" value="2"/>
</dbReference>
<proteinExistence type="inferred from homology"/>
<name>A0AAW0FI37_9APHY</name>
<dbReference type="Gene3D" id="3.40.50.1000">
    <property type="entry name" value="HAD superfamily/HAD-like"/>
    <property type="match status" value="1"/>
</dbReference>
<dbReference type="GO" id="GO:0016020">
    <property type="term" value="C:membrane"/>
    <property type="evidence" value="ECO:0007669"/>
    <property type="project" value="UniProtKB-SubCell"/>
</dbReference>
<evidence type="ECO:0000256" key="1">
    <source>
        <dbReference type="ARBA" id="ARBA00004370"/>
    </source>
</evidence>
<evidence type="ECO:0000256" key="13">
    <source>
        <dbReference type="RuleBase" id="RU003814"/>
    </source>
</evidence>
<keyword evidence="19" id="KW-1185">Reference proteome</keyword>
<dbReference type="InterPro" id="IPR037171">
    <property type="entry name" value="NagB/RpiA_transferase-like"/>
</dbReference>
<feature type="compositionally biased region" description="Low complexity" evidence="15">
    <location>
        <begin position="674"/>
        <end position="683"/>
    </location>
</feature>
<dbReference type="SUPFAM" id="SSF100950">
    <property type="entry name" value="NagB/RpiA/CoA transferase-like"/>
    <property type="match status" value="1"/>
</dbReference>
<evidence type="ECO:0000256" key="12">
    <source>
        <dbReference type="ARBA" id="ARBA00046432"/>
    </source>
</evidence>
<evidence type="ECO:0000256" key="9">
    <source>
        <dbReference type="ARBA" id="ARBA00023136"/>
    </source>
</evidence>
<protein>
    <recommendedName>
        <fullName evidence="10">Translation initiation factor eIF2B subunit delta</fullName>
    </recommendedName>
    <alternativeName>
        <fullName evidence="11">eIF2B GDP-GTP exchange factor subunit delta</fullName>
    </alternativeName>
</protein>
<dbReference type="InterPro" id="IPR036412">
    <property type="entry name" value="HAD-like_sf"/>
</dbReference>
<sequence>MDTKLNLQEKLSAIQEHQYDVEDGSLDASLALIIDGHSLGYALEPELEDLFITLGSRCKAVICCRVSPLQKALVVKMVKRKKKQSLLLAIGDGANDVSMIQAAHVGVGISGMEGMQAARSADISIGQFKYLKKLLLVHGSWSYQRISNAILYSFYKNIILYMTQFCDQLASGLVTNHWAWGTAVYTTCCLTALGKASLVVTMWTKFTLLAIPGSFILWLLWFPAYATIAPMINVSEEYLGVLNVTYPSLTFWAMVFGVSVLCLTRDLAWKFFKRSYNPESYHYVQEIQKYNIQDYRPRMEQFQKAIRKVRQVQRIKKQRGFAFSQVDNQDQEKIVRLYDTTKKRGVFGWSIMSDAPVAPIKAPEKAVAVAANVDSAPADSPSGKLSNKELKELKKQEKAAKRAAQKAANGITPEQQAKLAEQKMEKKKQQLATNTNLKKQLHQTLIKDDNVKKIPSLFSHLETREQRNAASPSISHIVHPAILSLTLKYSTYKVVGSIARLRNMLEAFKVVIRDYKTPENTTLTRHLTGHLSHQIEYLKSARPLSISMGNAIRWLKQEISHISIDTKELKAKDILVEKIDDFIKEKIDLSDRVIIENASQHILEGSTILTYGHSDVLEELFKYCVLEQGKSFNLIIVDSRPLFEGKKLLNSLVNTVHTPQNVAKSDLESESESDSGSTTGSISKNIKATPITQDYLKVNYVLLNSLSSTILADTDCVFLGAHAMLSNGHLYSRVGTGLIAMMCHTRNIPVLTCCESVKFSDKVQLDSVTTNELADPEDLVEQIHSKKPPQKKSFALEQFIKQCEDEKKSEEPTKNQPKKKQNNKKDEEPEKEDENAP</sequence>
<organism evidence="18 19">
    <name type="scientific">Cerrena zonata</name>
    <dbReference type="NCBI Taxonomy" id="2478898"/>
    <lineage>
        <taxon>Eukaryota</taxon>
        <taxon>Fungi</taxon>
        <taxon>Dikarya</taxon>
        <taxon>Basidiomycota</taxon>
        <taxon>Agaricomycotina</taxon>
        <taxon>Agaricomycetes</taxon>
        <taxon>Polyporales</taxon>
        <taxon>Cerrenaceae</taxon>
        <taxon>Cerrena</taxon>
    </lineage>
</organism>
<dbReference type="InterPro" id="IPR023298">
    <property type="entry name" value="ATPase_P-typ_TM_dom_sf"/>
</dbReference>
<accession>A0AAW0FI37</accession>
<dbReference type="Pfam" id="PF01008">
    <property type="entry name" value="IF-2B"/>
    <property type="match status" value="2"/>
</dbReference>
<comment type="similarity">
    <text evidence="3 13">Belongs to the eIF-2B alpha/beta/delta subunits family.</text>
</comment>
<evidence type="ECO:0000256" key="5">
    <source>
        <dbReference type="ARBA" id="ARBA00022540"/>
    </source>
</evidence>
<dbReference type="AlphaFoldDB" id="A0AAW0FI37"/>
<evidence type="ECO:0000256" key="15">
    <source>
        <dbReference type="SAM" id="MobiDB-lite"/>
    </source>
</evidence>
<dbReference type="InterPro" id="IPR001757">
    <property type="entry name" value="P_typ_ATPase"/>
</dbReference>
<dbReference type="PANTHER" id="PTHR10233">
    <property type="entry name" value="TRANSLATION INITIATION FACTOR EIF-2B"/>
    <property type="match status" value="1"/>
</dbReference>
<evidence type="ECO:0000256" key="16">
    <source>
        <dbReference type="SAM" id="Phobius"/>
    </source>
</evidence>
<evidence type="ECO:0000256" key="14">
    <source>
        <dbReference type="SAM" id="Coils"/>
    </source>
</evidence>
<evidence type="ECO:0000256" key="8">
    <source>
        <dbReference type="ARBA" id="ARBA00022989"/>
    </source>
</evidence>
<keyword evidence="7" id="KW-0648">Protein biosynthesis</keyword>
<keyword evidence="6 16" id="KW-0812">Transmembrane</keyword>
<keyword evidence="9 16" id="KW-0472">Membrane</keyword>
<comment type="subcellular location">
    <subcellularLocation>
        <location evidence="2">Cytoplasm</location>
        <location evidence="2">Cytosol</location>
    </subcellularLocation>
    <subcellularLocation>
        <location evidence="1">Membrane</location>
    </subcellularLocation>
</comment>
<dbReference type="GO" id="GO:0005829">
    <property type="term" value="C:cytosol"/>
    <property type="evidence" value="ECO:0007669"/>
    <property type="project" value="UniProtKB-SubCell"/>
</dbReference>
<dbReference type="NCBIfam" id="TIGR01494">
    <property type="entry name" value="ATPase_P-type"/>
    <property type="match status" value="1"/>
</dbReference>
<keyword evidence="5" id="KW-0396">Initiation factor</keyword>
<feature type="domain" description="P-type ATPase C-terminal" evidence="17">
    <location>
        <begin position="171"/>
        <end position="279"/>
    </location>
</feature>
<evidence type="ECO:0000256" key="6">
    <source>
        <dbReference type="ARBA" id="ARBA00022692"/>
    </source>
</evidence>
<reference evidence="18 19" key="1">
    <citation type="submission" date="2022-09" db="EMBL/GenBank/DDBJ databases">
        <authorList>
            <person name="Palmer J.M."/>
        </authorList>
    </citation>
    <scope>NUCLEOTIDE SEQUENCE [LARGE SCALE GENOMIC DNA]</scope>
    <source>
        <strain evidence="18 19">DSM 7382</strain>
    </source>
</reference>
<evidence type="ECO:0000313" key="18">
    <source>
        <dbReference type="EMBL" id="KAK7677799.1"/>
    </source>
</evidence>
<keyword evidence="14" id="KW-0175">Coiled coil</keyword>
<feature type="region of interest" description="Disordered" evidence="15">
    <location>
        <begin position="804"/>
        <end position="837"/>
    </location>
</feature>
<dbReference type="GO" id="GO:0016887">
    <property type="term" value="F:ATP hydrolysis activity"/>
    <property type="evidence" value="ECO:0007669"/>
    <property type="project" value="InterPro"/>
</dbReference>
<comment type="caution">
    <text evidence="18">The sequence shown here is derived from an EMBL/GenBank/DDBJ whole genome shotgun (WGS) entry which is preliminary data.</text>
</comment>
<dbReference type="SUPFAM" id="SSF56784">
    <property type="entry name" value="HAD-like"/>
    <property type="match status" value="1"/>
</dbReference>
<dbReference type="InterPro" id="IPR000649">
    <property type="entry name" value="IF-2B-related"/>
</dbReference>
<dbReference type="GO" id="GO:0005524">
    <property type="term" value="F:ATP binding"/>
    <property type="evidence" value="ECO:0007669"/>
    <property type="project" value="InterPro"/>
</dbReference>
<evidence type="ECO:0000256" key="3">
    <source>
        <dbReference type="ARBA" id="ARBA00007251"/>
    </source>
</evidence>
<feature type="compositionally biased region" description="Basic and acidic residues" evidence="15">
    <location>
        <begin position="804"/>
        <end position="813"/>
    </location>
</feature>
<dbReference type="EMBL" id="JASBNA010000082">
    <property type="protein sequence ID" value="KAK7677799.1"/>
    <property type="molecule type" value="Genomic_DNA"/>
</dbReference>
<evidence type="ECO:0000259" key="17">
    <source>
        <dbReference type="Pfam" id="PF16212"/>
    </source>
</evidence>
<dbReference type="InterPro" id="IPR023214">
    <property type="entry name" value="HAD_sf"/>
</dbReference>
<feature type="transmembrane region" description="Helical" evidence="16">
    <location>
        <begin position="206"/>
        <end position="224"/>
    </location>
</feature>
<feature type="coiled-coil region" evidence="14">
    <location>
        <begin position="386"/>
        <end position="440"/>
    </location>
</feature>
<feature type="domain" description="P-type ATPase C-terminal" evidence="17">
    <location>
        <begin position="118"/>
        <end position="169"/>
    </location>
</feature>
<evidence type="ECO:0000256" key="10">
    <source>
        <dbReference type="ARBA" id="ARBA00044147"/>
    </source>
</evidence>
<keyword evidence="4" id="KW-0963">Cytoplasm</keyword>
<dbReference type="InterPro" id="IPR042529">
    <property type="entry name" value="IF_2B-like_C"/>
</dbReference>
<dbReference type="GO" id="GO:0003743">
    <property type="term" value="F:translation initiation factor activity"/>
    <property type="evidence" value="ECO:0007669"/>
    <property type="project" value="UniProtKB-KW"/>
</dbReference>
<dbReference type="InterPro" id="IPR032630">
    <property type="entry name" value="P_typ_ATPase_c"/>
</dbReference>
<feature type="region of interest" description="Disordered" evidence="15">
    <location>
        <begin position="663"/>
        <end position="683"/>
    </location>
</feature>
<dbReference type="Proteomes" id="UP001385951">
    <property type="component" value="Unassembled WGS sequence"/>
</dbReference>
<dbReference type="Gene3D" id="3.40.50.10470">
    <property type="entry name" value="Translation initiation factor eif-2b, domain 2"/>
    <property type="match status" value="1"/>
</dbReference>
<dbReference type="SUPFAM" id="SSF81665">
    <property type="entry name" value="Calcium ATPase, transmembrane domain M"/>
    <property type="match status" value="1"/>
</dbReference>
<comment type="subunit">
    <text evidence="12">Component of the translation initiation factor 2B (eIF2B) complex which is a heterodecamer of two sets of five different subunits: alpha, beta, gamma, delta and epsilon. Subunits alpha, beta and delta comprise a regulatory subcomplex and subunits epsilon and gamma comprise a catalytic subcomplex. Within the complex, the hexameric regulatory complex resides at the center, with the two heterodimeric catalytic subcomplexes bound on opposite sides.</text>
</comment>
<gene>
    <name evidence="18" type="ORF">QCA50_019232</name>
</gene>
<keyword evidence="8 16" id="KW-1133">Transmembrane helix</keyword>
<feature type="transmembrane region" description="Helical" evidence="16">
    <location>
        <begin position="244"/>
        <end position="264"/>
    </location>
</feature>
<evidence type="ECO:0000256" key="4">
    <source>
        <dbReference type="ARBA" id="ARBA00022490"/>
    </source>
</evidence>
<evidence type="ECO:0000256" key="7">
    <source>
        <dbReference type="ARBA" id="ARBA00022917"/>
    </source>
</evidence>
<evidence type="ECO:0000313" key="19">
    <source>
        <dbReference type="Proteomes" id="UP001385951"/>
    </source>
</evidence>
<dbReference type="PANTHER" id="PTHR10233:SF14">
    <property type="entry name" value="TRANSLATION INITIATION FACTOR EIF-2B SUBUNIT DELTA"/>
    <property type="match status" value="1"/>
</dbReference>
<evidence type="ECO:0000256" key="11">
    <source>
        <dbReference type="ARBA" id="ARBA00044356"/>
    </source>
</evidence>
<evidence type="ECO:0000256" key="2">
    <source>
        <dbReference type="ARBA" id="ARBA00004514"/>
    </source>
</evidence>